<dbReference type="PANTHER" id="PTHR12993">
    <property type="entry name" value="N-ACETYLGLUCOSAMINYL-PHOSPHATIDYLINOSITOL DE-N-ACETYLASE-RELATED"/>
    <property type="match status" value="1"/>
</dbReference>
<accession>A0A8G2BWI9</accession>
<keyword evidence="2" id="KW-1185">Reference proteome</keyword>
<dbReference type="InterPro" id="IPR024078">
    <property type="entry name" value="LmbE-like_dom_sf"/>
</dbReference>
<dbReference type="Proteomes" id="UP000236725">
    <property type="component" value="Unassembled WGS sequence"/>
</dbReference>
<organism evidence="1 2">
    <name type="scientific">Parabacteroides chinchillae</name>
    <dbReference type="NCBI Taxonomy" id="871327"/>
    <lineage>
        <taxon>Bacteria</taxon>
        <taxon>Pseudomonadati</taxon>
        <taxon>Bacteroidota</taxon>
        <taxon>Bacteroidia</taxon>
        <taxon>Bacteroidales</taxon>
        <taxon>Tannerellaceae</taxon>
        <taxon>Parabacteroides</taxon>
    </lineage>
</organism>
<dbReference type="PANTHER" id="PTHR12993:SF30">
    <property type="entry name" value="N-ACETYL-ALPHA-D-GLUCOSAMINYL L-MALATE DEACETYLASE 1"/>
    <property type="match status" value="1"/>
</dbReference>
<comment type="caution">
    <text evidence="1">The sequence shown here is derived from an EMBL/GenBank/DDBJ whole genome shotgun (WGS) entry which is preliminary data.</text>
</comment>
<dbReference type="EMBL" id="FNVS01000009">
    <property type="protein sequence ID" value="SEF89490.1"/>
    <property type="molecule type" value="Genomic_DNA"/>
</dbReference>
<dbReference type="GO" id="GO:0016811">
    <property type="term" value="F:hydrolase activity, acting on carbon-nitrogen (but not peptide) bonds, in linear amides"/>
    <property type="evidence" value="ECO:0007669"/>
    <property type="project" value="TreeGrafter"/>
</dbReference>
<dbReference type="InterPro" id="IPR003737">
    <property type="entry name" value="GlcNAc_PI_deacetylase-related"/>
</dbReference>
<reference evidence="1 2" key="1">
    <citation type="submission" date="2016-10" db="EMBL/GenBank/DDBJ databases">
        <authorList>
            <person name="Varghese N."/>
            <person name="Submissions S."/>
        </authorList>
    </citation>
    <scope>NUCLEOTIDE SEQUENCE [LARGE SCALE GENOMIC DNA]</scope>
    <source>
        <strain evidence="1 2">DSM 29073</strain>
    </source>
</reference>
<dbReference type="AlphaFoldDB" id="A0A8G2BWI9"/>
<dbReference type="SUPFAM" id="SSF102588">
    <property type="entry name" value="LmbE-like"/>
    <property type="match status" value="1"/>
</dbReference>
<name>A0A8G2BWI9_9BACT</name>
<sequence>MNMKKLIVGAAFLLVASFLSFMFAGEPVRVIVFGAHPDDCDIYAGGTAALFSKMGHKVKFVSLTNGDKGHHQMQPEALAARRKQEMQEAARSLGIVYENLDNHDGELMPTLENRKAVIRMICDWKADIVITHRPNDYHPDHRYTSTIVQDAAYMISVPLMVPGGEPLLKAPVFLYMHDNFQKPAPFSPDIVIDITPVIEQKLDAICAHESQVYEWLPWNGGYEEDVPADVAGRRKLVADHLLRRKMSDKYREPALKWYSPKQVKNISYFEAFEICEYGNEPDKEEVLQLFPMLPR</sequence>
<evidence type="ECO:0000313" key="1">
    <source>
        <dbReference type="EMBL" id="SEF89490.1"/>
    </source>
</evidence>
<dbReference type="Pfam" id="PF02585">
    <property type="entry name" value="PIG-L"/>
    <property type="match status" value="1"/>
</dbReference>
<dbReference type="Gene3D" id="3.40.50.10320">
    <property type="entry name" value="LmbE-like"/>
    <property type="match status" value="1"/>
</dbReference>
<proteinExistence type="predicted"/>
<gene>
    <name evidence="1" type="ORF">SAMN05444001_10920</name>
</gene>
<evidence type="ECO:0000313" key="2">
    <source>
        <dbReference type="Proteomes" id="UP000236725"/>
    </source>
</evidence>
<protein>
    <submittedName>
        <fullName evidence="1">N-acetylglucosaminyl deacetylase, LmbE family</fullName>
    </submittedName>
</protein>